<dbReference type="GO" id="GO:0005829">
    <property type="term" value="C:cytosol"/>
    <property type="evidence" value="ECO:0007669"/>
    <property type="project" value="TreeGrafter"/>
</dbReference>
<dbReference type="GO" id="GO:0006355">
    <property type="term" value="P:regulation of DNA-templated transcription"/>
    <property type="evidence" value="ECO:0007669"/>
    <property type="project" value="InterPro"/>
</dbReference>
<evidence type="ECO:0000256" key="5">
    <source>
        <dbReference type="PROSITE-ProRule" id="PRU01091"/>
    </source>
</evidence>
<dbReference type="GO" id="GO:0000156">
    <property type="term" value="F:phosphorelay response regulator activity"/>
    <property type="evidence" value="ECO:0007669"/>
    <property type="project" value="TreeGrafter"/>
</dbReference>
<evidence type="ECO:0000313" key="7">
    <source>
        <dbReference type="EMBL" id="MBB4927901.1"/>
    </source>
</evidence>
<feature type="domain" description="OmpR/PhoB-type" evidence="6">
    <location>
        <begin position="33"/>
        <end position="132"/>
    </location>
</feature>
<evidence type="ECO:0000256" key="1">
    <source>
        <dbReference type="ARBA" id="ARBA00022553"/>
    </source>
</evidence>
<dbReference type="GO" id="GO:0000976">
    <property type="term" value="F:transcription cis-regulatory region binding"/>
    <property type="evidence" value="ECO:0007669"/>
    <property type="project" value="TreeGrafter"/>
</dbReference>
<sequence length="138" mass="15499">MVVHYPRPGMMLAAHPEATAVRRTGHPWPTATVATDRLPGSGLSVDTEQRTVTVDGKALELTYMEFELLAHLVAHPRRVHSRRHLMETVWGRSDNGDTRTISTHIARLRRKLGPDLRTAIATVRQIGYKYDPRLADTA</sequence>
<feature type="DNA-binding region" description="OmpR/PhoB-type" evidence="5">
    <location>
        <begin position="33"/>
        <end position="132"/>
    </location>
</feature>
<dbReference type="InterPro" id="IPR001867">
    <property type="entry name" value="OmpR/PhoB-type_DNA-bd"/>
</dbReference>
<dbReference type="SUPFAM" id="SSF46894">
    <property type="entry name" value="C-terminal effector domain of the bipartite response regulators"/>
    <property type="match status" value="1"/>
</dbReference>
<evidence type="ECO:0000259" key="6">
    <source>
        <dbReference type="PROSITE" id="PS51755"/>
    </source>
</evidence>
<keyword evidence="8" id="KW-1185">Reference proteome</keyword>
<keyword evidence="2" id="KW-0805">Transcription regulation</keyword>
<comment type="caution">
    <text evidence="7">The sequence shown here is derived from an EMBL/GenBank/DDBJ whole genome shotgun (WGS) entry which is preliminary data.</text>
</comment>
<dbReference type="InterPro" id="IPR016032">
    <property type="entry name" value="Sig_transdc_resp-reg_C-effctor"/>
</dbReference>
<protein>
    <submittedName>
        <fullName evidence="7">DNA-binding response OmpR family regulator</fullName>
    </submittedName>
</protein>
<dbReference type="GO" id="GO:0032993">
    <property type="term" value="C:protein-DNA complex"/>
    <property type="evidence" value="ECO:0007669"/>
    <property type="project" value="TreeGrafter"/>
</dbReference>
<dbReference type="SMART" id="SM00862">
    <property type="entry name" value="Trans_reg_C"/>
    <property type="match status" value="1"/>
</dbReference>
<dbReference type="InterPro" id="IPR036388">
    <property type="entry name" value="WH-like_DNA-bd_sf"/>
</dbReference>
<organism evidence="7 8">
    <name type="scientific">Kitasatospora kifunensis</name>
    <name type="common">Streptomyces kifunensis</name>
    <dbReference type="NCBI Taxonomy" id="58351"/>
    <lineage>
        <taxon>Bacteria</taxon>
        <taxon>Bacillati</taxon>
        <taxon>Actinomycetota</taxon>
        <taxon>Actinomycetes</taxon>
        <taxon>Kitasatosporales</taxon>
        <taxon>Streptomycetaceae</taxon>
        <taxon>Kitasatospora</taxon>
    </lineage>
</organism>
<dbReference type="RefSeq" id="WP_184944693.1">
    <property type="nucleotide sequence ID" value="NZ_JACHJV010000002.1"/>
</dbReference>
<dbReference type="CDD" id="cd00383">
    <property type="entry name" value="trans_reg_C"/>
    <property type="match status" value="1"/>
</dbReference>
<dbReference type="PROSITE" id="PS51755">
    <property type="entry name" value="OMPR_PHOB"/>
    <property type="match status" value="1"/>
</dbReference>
<keyword evidence="4" id="KW-0804">Transcription</keyword>
<dbReference type="PANTHER" id="PTHR48111">
    <property type="entry name" value="REGULATOR OF RPOS"/>
    <property type="match status" value="1"/>
</dbReference>
<dbReference type="PANTHER" id="PTHR48111:SF4">
    <property type="entry name" value="DNA-BINDING DUAL TRANSCRIPTIONAL REGULATOR OMPR"/>
    <property type="match status" value="1"/>
</dbReference>
<dbReference type="Pfam" id="PF00486">
    <property type="entry name" value="Trans_reg_C"/>
    <property type="match status" value="1"/>
</dbReference>
<evidence type="ECO:0000256" key="4">
    <source>
        <dbReference type="ARBA" id="ARBA00023163"/>
    </source>
</evidence>
<keyword evidence="3 5" id="KW-0238">DNA-binding</keyword>
<reference evidence="7 8" key="1">
    <citation type="submission" date="2020-08" db="EMBL/GenBank/DDBJ databases">
        <title>Sequencing the genomes of 1000 actinobacteria strains.</title>
        <authorList>
            <person name="Klenk H.-P."/>
        </authorList>
    </citation>
    <scope>NUCLEOTIDE SEQUENCE [LARGE SCALE GENOMIC DNA]</scope>
    <source>
        <strain evidence="7 8">DSM 41654</strain>
    </source>
</reference>
<proteinExistence type="predicted"/>
<dbReference type="Proteomes" id="UP000540506">
    <property type="component" value="Unassembled WGS sequence"/>
</dbReference>
<dbReference type="EMBL" id="JACHJV010000002">
    <property type="protein sequence ID" value="MBB4927901.1"/>
    <property type="molecule type" value="Genomic_DNA"/>
</dbReference>
<evidence type="ECO:0000256" key="3">
    <source>
        <dbReference type="ARBA" id="ARBA00023125"/>
    </source>
</evidence>
<dbReference type="InterPro" id="IPR039420">
    <property type="entry name" value="WalR-like"/>
</dbReference>
<dbReference type="Gene3D" id="1.10.10.10">
    <property type="entry name" value="Winged helix-like DNA-binding domain superfamily/Winged helix DNA-binding domain"/>
    <property type="match status" value="1"/>
</dbReference>
<accession>A0A7W7VYV4</accession>
<gene>
    <name evidence="7" type="ORF">FHR34_006996</name>
</gene>
<keyword evidence="1" id="KW-0597">Phosphoprotein</keyword>
<name>A0A7W7VYV4_KITKI</name>
<evidence type="ECO:0000256" key="2">
    <source>
        <dbReference type="ARBA" id="ARBA00023015"/>
    </source>
</evidence>
<dbReference type="AlphaFoldDB" id="A0A7W7VYV4"/>
<evidence type="ECO:0000313" key="8">
    <source>
        <dbReference type="Proteomes" id="UP000540506"/>
    </source>
</evidence>